<keyword evidence="3" id="KW-1185">Reference proteome</keyword>
<dbReference type="EMBL" id="JAIQCV010000005">
    <property type="protein sequence ID" value="KAH1098009.1"/>
    <property type="molecule type" value="Genomic_DNA"/>
</dbReference>
<proteinExistence type="predicted"/>
<organism evidence="2 3">
    <name type="scientific">Gossypium stocksii</name>
    <dbReference type="NCBI Taxonomy" id="47602"/>
    <lineage>
        <taxon>Eukaryota</taxon>
        <taxon>Viridiplantae</taxon>
        <taxon>Streptophyta</taxon>
        <taxon>Embryophyta</taxon>
        <taxon>Tracheophyta</taxon>
        <taxon>Spermatophyta</taxon>
        <taxon>Magnoliopsida</taxon>
        <taxon>eudicotyledons</taxon>
        <taxon>Gunneridae</taxon>
        <taxon>Pentapetalae</taxon>
        <taxon>rosids</taxon>
        <taxon>malvids</taxon>
        <taxon>Malvales</taxon>
        <taxon>Malvaceae</taxon>
        <taxon>Malvoideae</taxon>
        <taxon>Gossypium</taxon>
    </lineage>
</organism>
<name>A0A9D3VXZ9_9ROSI</name>
<feature type="compositionally biased region" description="Basic and acidic residues" evidence="1">
    <location>
        <begin position="96"/>
        <end position="116"/>
    </location>
</feature>
<evidence type="ECO:0000313" key="2">
    <source>
        <dbReference type="EMBL" id="KAH1098009.1"/>
    </source>
</evidence>
<accession>A0A9D3VXZ9</accession>
<dbReference type="Proteomes" id="UP000828251">
    <property type="component" value="Unassembled WGS sequence"/>
</dbReference>
<sequence>MYAICRAGCHRMCPTKIFGHSEYVGRKGAIDNAKPDADACTVSDGDTDASSDAQVKMSHLGFVTSYSHSSIVLEIPTAPFFYQGGSMRQPPSHGVENTRWEARMAPHSNKEEGDGE</sequence>
<feature type="region of interest" description="Disordered" evidence="1">
    <location>
        <begin position="87"/>
        <end position="116"/>
    </location>
</feature>
<reference evidence="2 3" key="1">
    <citation type="journal article" date="2021" name="Plant Biotechnol. J.">
        <title>Multi-omics assisted identification of the key and species-specific regulatory components of drought-tolerant mechanisms in Gossypium stocksii.</title>
        <authorList>
            <person name="Yu D."/>
            <person name="Ke L."/>
            <person name="Zhang D."/>
            <person name="Wu Y."/>
            <person name="Sun Y."/>
            <person name="Mei J."/>
            <person name="Sun J."/>
            <person name="Sun Y."/>
        </authorList>
    </citation>
    <scope>NUCLEOTIDE SEQUENCE [LARGE SCALE GENOMIC DNA]</scope>
    <source>
        <strain evidence="3">cv. E1</strain>
        <tissue evidence="2">Leaf</tissue>
    </source>
</reference>
<dbReference type="AlphaFoldDB" id="A0A9D3VXZ9"/>
<gene>
    <name evidence="2" type="ORF">J1N35_014930</name>
</gene>
<comment type="caution">
    <text evidence="2">The sequence shown here is derived from an EMBL/GenBank/DDBJ whole genome shotgun (WGS) entry which is preliminary data.</text>
</comment>
<evidence type="ECO:0000256" key="1">
    <source>
        <dbReference type="SAM" id="MobiDB-lite"/>
    </source>
</evidence>
<protein>
    <submittedName>
        <fullName evidence="2">Uncharacterized protein</fullName>
    </submittedName>
</protein>
<dbReference type="OrthoDB" id="10387293at2759"/>
<evidence type="ECO:0000313" key="3">
    <source>
        <dbReference type="Proteomes" id="UP000828251"/>
    </source>
</evidence>